<feature type="domain" description="Cas12f1-like TNB" evidence="3">
    <location>
        <begin position="410"/>
        <end position="477"/>
    </location>
</feature>
<feature type="compositionally biased region" description="Polar residues" evidence="2">
    <location>
        <begin position="591"/>
        <end position="613"/>
    </location>
</feature>
<evidence type="ECO:0000313" key="4">
    <source>
        <dbReference type="EMBL" id="GAA5196328.1"/>
    </source>
</evidence>
<evidence type="ECO:0000256" key="2">
    <source>
        <dbReference type="SAM" id="MobiDB-lite"/>
    </source>
</evidence>
<keyword evidence="1" id="KW-0238">DNA-binding</keyword>
<evidence type="ECO:0000256" key="1">
    <source>
        <dbReference type="ARBA" id="ARBA00023125"/>
    </source>
</evidence>
<accession>A0ABP9SJU1</accession>
<name>A0ABP9SJU1_9ACTN</name>
<feature type="compositionally biased region" description="Low complexity" evidence="2">
    <location>
        <begin position="671"/>
        <end position="694"/>
    </location>
</feature>
<gene>
    <name evidence="4" type="ORF">GCM10023322_64990</name>
</gene>
<keyword evidence="5" id="KW-1185">Reference proteome</keyword>
<comment type="caution">
    <text evidence="4">The sequence shown here is derived from an EMBL/GenBank/DDBJ whole genome shotgun (WGS) entry which is preliminary data.</text>
</comment>
<dbReference type="Proteomes" id="UP001501570">
    <property type="component" value="Unassembled WGS sequence"/>
</dbReference>
<protein>
    <recommendedName>
        <fullName evidence="3">Cas12f1-like TNB domain-containing protein</fullName>
    </recommendedName>
</protein>
<evidence type="ECO:0000313" key="5">
    <source>
        <dbReference type="Proteomes" id="UP001501570"/>
    </source>
</evidence>
<feature type="region of interest" description="Disordered" evidence="2">
    <location>
        <begin position="483"/>
        <end position="641"/>
    </location>
</feature>
<proteinExistence type="predicted"/>
<reference evidence="5" key="1">
    <citation type="journal article" date="2019" name="Int. J. Syst. Evol. Microbiol.">
        <title>The Global Catalogue of Microorganisms (GCM) 10K type strain sequencing project: providing services to taxonomists for standard genome sequencing and annotation.</title>
        <authorList>
            <consortium name="The Broad Institute Genomics Platform"/>
            <consortium name="The Broad Institute Genome Sequencing Center for Infectious Disease"/>
            <person name="Wu L."/>
            <person name="Ma J."/>
        </authorList>
    </citation>
    <scope>NUCLEOTIDE SEQUENCE [LARGE SCALE GENOMIC DNA]</scope>
    <source>
        <strain evidence="5">JCM 18304</strain>
    </source>
</reference>
<dbReference type="Pfam" id="PF07282">
    <property type="entry name" value="Cas12f1-like_TNB"/>
    <property type="match status" value="1"/>
</dbReference>
<dbReference type="EMBL" id="BAABJQ010000026">
    <property type="protein sequence ID" value="GAA5196328.1"/>
    <property type="molecule type" value="Genomic_DNA"/>
</dbReference>
<feature type="region of interest" description="Disordered" evidence="2">
    <location>
        <begin position="657"/>
        <end position="697"/>
    </location>
</feature>
<evidence type="ECO:0000259" key="3">
    <source>
        <dbReference type="Pfam" id="PF07282"/>
    </source>
</evidence>
<sequence>MPVTGRVVAQRVGWLADLVSVMADRVVVGHWADADLVRLAGGVGPDGRVLPGKGWMALRRLGWYAVAPVGVVVSDRVRRVAEEEAARALRLATSRRQVVAALLSSWPQDPSRRTDREWSVLRGLLPDGVDNATIRNRTRQIVGWLTSHGRLPADLCELETTPRVARQVSLAAADRQRVRVQRLDDRTVRVWVQLPVCPLPGSYRDWVWHALVVRLPPTVPATAAVCTPTLRPTVDGVRVDLPWQVPHVPAKLAGHTRAVGVDWGLNTLLNGTLADLNDPDSCALAAVGGPLRFDATGVSSKLVRLRRHREQLNTKVDRLTRLVDRRAPAAAPDPVSAKLGRLRVEHEAVCARIRHLNQALAWSAARWLVDHATATGATVIYLEDLTTLEARGGSRSLNRRVSGAVRGKVFTAVHHLAAKAGVAVVRVPARGTSSGCPRCGATVRHVKAPDRLVAGYRWTTCGCGLSADRDHAAAQRIAARGLANQTRTRRDPTTGGGIIRTTIDASIHPRPPRRKKTPGTASTSPPPRDRRENGPTRKQVRSATFRCSPLLPSRRQTPAPAAGSARSAVAGTSSRSASAPGQLPRMPISCRRSQTWCRPVRQRSQWPQPSIVSPVTRRPRQAGATPEPNAETVPTHSCPGTIGTDCAPVRRYGMVPANNSTSVPHRPTRDTSTTTCPGPGTGGSTSATAASRGPRITNARTVKYRPFAYAAIRGRRPAPAVAGQPSAMRR</sequence>
<dbReference type="InterPro" id="IPR010095">
    <property type="entry name" value="Cas12f1-like_TNB"/>
</dbReference>
<feature type="compositionally biased region" description="Low complexity" evidence="2">
    <location>
        <begin position="557"/>
        <end position="579"/>
    </location>
</feature>
<organism evidence="4 5">
    <name type="scientific">Rugosimonospora acidiphila</name>
    <dbReference type="NCBI Taxonomy" id="556531"/>
    <lineage>
        <taxon>Bacteria</taxon>
        <taxon>Bacillati</taxon>
        <taxon>Actinomycetota</taxon>
        <taxon>Actinomycetes</taxon>
        <taxon>Micromonosporales</taxon>
        <taxon>Micromonosporaceae</taxon>
        <taxon>Rugosimonospora</taxon>
    </lineage>
</organism>